<feature type="non-terminal residue" evidence="2">
    <location>
        <position position="91"/>
    </location>
</feature>
<protein>
    <submittedName>
        <fullName evidence="2">SIP domain-containing protein</fullName>
    </submittedName>
</protein>
<feature type="domain" description="SIP-like Rossmann fold" evidence="1">
    <location>
        <begin position="1"/>
        <end position="91"/>
    </location>
</feature>
<sequence>LPHDAVGAVLLEVADVSNELDLIAPAGVRITWLHRGVQSPDAGQDLEGRAPLVAAVRGMPWPDGYVQVFVHGEAETVMKHLQPYLRQERGV</sequence>
<dbReference type="InterPro" id="IPR039261">
    <property type="entry name" value="FNR_nucleotide-bd"/>
</dbReference>
<reference evidence="2 3" key="1">
    <citation type="submission" date="2021-03" db="EMBL/GenBank/DDBJ databases">
        <title>Whole Genome Sequencing of Mycobacterium tuberculosis clinical isolates from Arunachal Pradesh, India.</title>
        <authorList>
            <person name="Singh S."/>
            <person name="Mudliar S.R."/>
            <person name="Kulsum U."/>
            <person name="Rufai S.B."/>
            <person name="Singh P.K."/>
            <person name="Umpo M."/>
            <person name="Nyori M."/>
        </authorList>
    </citation>
    <scope>NUCLEOTIDE SEQUENCE [LARGE SCALE GENOMIC DNA]</scope>
    <source>
        <strain evidence="2 3">OMICS/BPL/0142/20/SP</strain>
    </source>
</reference>
<dbReference type="PANTHER" id="PTHR30157:SF0">
    <property type="entry name" value="NADPH-DEPENDENT FERRIC-CHELATE REDUCTASE"/>
    <property type="match status" value="1"/>
</dbReference>
<evidence type="ECO:0000259" key="1">
    <source>
        <dbReference type="Pfam" id="PF04954"/>
    </source>
</evidence>
<dbReference type="Pfam" id="PF04954">
    <property type="entry name" value="SIP"/>
    <property type="match status" value="1"/>
</dbReference>
<dbReference type="InterPro" id="IPR007037">
    <property type="entry name" value="SIP_rossman_dom"/>
</dbReference>
<evidence type="ECO:0000313" key="2">
    <source>
        <dbReference type="EMBL" id="MBP0685525.1"/>
    </source>
</evidence>
<dbReference type="PANTHER" id="PTHR30157">
    <property type="entry name" value="FERRIC REDUCTASE, NADPH-DEPENDENT"/>
    <property type="match status" value="1"/>
</dbReference>
<gene>
    <name evidence="2" type="ORF">J8J21_21005</name>
</gene>
<accession>A0ABD4Q630</accession>
<dbReference type="EMBL" id="JAGIZI010000218">
    <property type="protein sequence ID" value="MBP0685525.1"/>
    <property type="molecule type" value="Genomic_DNA"/>
</dbReference>
<dbReference type="RefSeq" id="WP_209925210.1">
    <property type="nucleotide sequence ID" value="NZ_JAGIZI010000218.1"/>
</dbReference>
<evidence type="ECO:0000313" key="3">
    <source>
        <dbReference type="Proteomes" id="UP000671119"/>
    </source>
</evidence>
<dbReference type="Proteomes" id="UP000671119">
    <property type="component" value="Unassembled WGS sequence"/>
</dbReference>
<dbReference type="Gene3D" id="3.40.50.80">
    <property type="entry name" value="Nucleotide-binding domain of ferredoxin-NADP reductase (FNR) module"/>
    <property type="match status" value="1"/>
</dbReference>
<dbReference type="AlphaFoldDB" id="A0ABD4Q630"/>
<feature type="non-terminal residue" evidence="2">
    <location>
        <position position="1"/>
    </location>
</feature>
<name>A0ABD4Q630_MYCTX</name>
<comment type="caution">
    <text evidence="2">The sequence shown here is derived from an EMBL/GenBank/DDBJ whole genome shotgun (WGS) entry which is preliminary data.</text>
</comment>
<proteinExistence type="predicted"/>
<dbReference type="InterPro" id="IPR039374">
    <property type="entry name" value="SIP_fam"/>
</dbReference>
<organism evidence="2 3">
    <name type="scientific">Mycobacterium tuberculosis</name>
    <dbReference type="NCBI Taxonomy" id="1773"/>
    <lineage>
        <taxon>Bacteria</taxon>
        <taxon>Bacillati</taxon>
        <taxon>Actinomycetota</taxon>
        <taxon>Actinomycetes</taxon>
        <taxon>Mycobacteriales</taxon>
        <taxon>Mycobacteriaceae</taxon>
        <taxon>Mycobacterium</taxon>
        <taxon>Mycobacterium tuberculosis complex</taxon>
    </lineage>
</organism>